<proteinExistence type="predicted"/>
<sequence length="58" mass="6686">MSQTQEKKQTLYTYHPSFEDSIKYTERVKQLSSENWVDWVIGMISHEPTTNPVGIVGA</sequence>
<protein>
    <submittedName>
        <fullName evidence="1">Uncharacterized protein</fullName>
    </submittedName>
</protein>
<gene>
    <name evidence="1" type="ORF">CY0110_31380</name>
</gene>
<dbReference type="AlphaFoldDB" id="A3IY23"/>
<comment type="caution">
    <text evidence="1">The sequence shown here is derived from an EMBL/GenBank/DDBJ whole genome shotgun (WGS) entry which is preliminary data.</text>
</comment>
<evidence type="ECO:0000313" key="1">
    <source>
        <dbReference type="EMBL" id="EAZ88599.1"/>
    </source>
</evidence>
<reference evidence="1 2" key="1">
    <citation type="submission" date="2007-03" db="EMBL/GenBank/DDBJ databases">
        <authorList>
            <person name="Stal L."/>
            <person name="Ferriera S."/>
            <person name="Johnson J."/>
            <person name="Kravitz S."/>
            <person name="Beeson K."/>
            <person name="Sutton G."/>
            <person name="Rogers Y.-H."/>
            <person name="Friedman R."/>
            <person name="Frazier M."/>
            <person name="Venter J.C."/>
        </authorList>
    </citation>
    <scope>NUCLEOTIDE SEQUENCE [LARGE SCALE GENOMIC DNA]</scope>
    <source>
        <strain evidence="1 2">CCY0110</strain>
    </source>
</reference>
<evidence type="ECO:0000313" key="2">
    <source>
        <dbReference type="Proteomes" id="UP000003781"/>
    </source>
</evidence>
<name>A3IY23_9CHRO</name>
<dbReference type="RefSeq" id="WP_008278286.1">
    <property type="nucleotide sequence ID" value="NZ_AAXW01000074.1"/>
</dbReference>
<dbReference type="Proteomes" id="UP000003781">
    <property type="component" value="Unassembled WGS sequence"/>
</dbReference>
<accession>A3IY23</accession>
<organism evidence="1 2">
    <name type="scientific">Crocosphaera chwakensis CCY0110</name>
    <dbReference type="NCBI Taxonomy" id="391612"/>
    <lineage>
        <taxon>Bacteria</taxon>
        <taxon>Bacillati</taxon>
        <taxon>Cyanobacteriota</taxon>
        <taxon>Cyanophyceae</taxon>
        <taxon>Oscillatoriophycideae</taxon>
        <taxon>Chroococcales</taxon>
        <taxon>Aphanothecaceae</taxon>
        <taxon>Crocosphaera</taxon>
        <taxon>Crocosphaera chwakensis</taxon>
    </lineage>
</organism>
<keyword evidence="2" id="KW-1185">Reference proteome</keyword>
<dbReference type="EMBL" id="AAXW01000074">
    <property type="protein sequence ID" value="EAZ88599.1"/>
    <property type="molecule type" value="Genomic_DNA"/>
</dbReference>